<evidence type="ECO:0008006" key="3">
    <source>
        <dbReference type="Google" id="ProtNLM"/>
    </source>
</evidence>
<comment type="caution">
    <text evidence="1">The sequence shown here is derived from an EMBL/GenBank/DDBJ whole genome shotgun (WGS) entry which is preliminary data.</text>
</comment>
<dbReference type="EMBL" id="LQPK01000040">
    <property type="protein sequence ID" value="ORW27546.1"/>
    <property type="molecule type" value="Genomic_DNA"/>
</dbReference>
<sequence length="134" mass="14437">MQTVLGAVVAAFAISVVVAGHWWTTPPPPPPPAPTVNLAVLKDRVVASLRDRLNTDDAFKDYGITVDPDLTLINTDLNKYDGLATVHTRKGTQEFLGVVVTADPTGAMMYHLEPASTTSLIAAADKEKQQQRGW</sequence>
<name>A0ABX3VGN8_9MYCO</name>
<protein>
    <recommendedName>
        <fullName evidence="3">DUF4830 domain-containing protein</fullName>
    </recommendedName>
</protein>
<keyword evidence="2" id="KW-1185">Reference proteome</keyword>
<gene>
    <name evidence="1" type="ORF">AWB91_27225</name>
</gene>
<reference evidence="1 2" key="1">
    <citation type="journal article" date="2015" name="Emerg. Microbes Infect.">
        <title>Characterization of 17 strains belonging to the Mycobacterium simiae complex and description of Mycobacterium paraense sp. nov.</title>
        <authorList>
            <person name="Fusco da Costa A.R."/>
            <person name="Fedrizzi T."/>
            <person name="Lopes M.L."/>
            <person name="Pecorari M."/>
            <person name="Oliveira da Costa W.L."/>
            <person name="Giacobazzi E."/>
            <person name="da Costa Bahia J.R."/>
            <person name="De Sanctis V."/>
            <person name="Batista Lima K.V."/>
            <person name="Bertorelli R."/>
            <person name="Grottola A."/>
            <person name="Fabio A."/>
            <person name="Mariottini A."/>
            <person name="Ferretti P."/>
            <person name="Di Leva F."/>
            <person name="Fregni Serpini G."/>
            <person name="Tagliazucchi S."/>
            <person name="Rumpianesi F."/>
            <person name="Jousson O."/>
            <person name="Segata N."/>
            <person name="Tortoli E."/>
        </authorList>
    </citation>
    <scope>NUCLEOTIDE SEQUENCE [LARGE SCALE GENOMIC DNA]</scope>
    <source>
        <strain evidence="1 2">FI-07156</strain>
    </source>
</reference>
<proteinExistence type="predicted"/>
<organism evidence="1 2">
    <name type="scientific">Mycobacterium paraense</name>
    <dbReference type="NCBI Taxonomy" id="767916"/>
    <lineage>
        <taxon>Bacteria</taxon>
        <taxon>Bacillati</taxon>
        <taxon>Actinomycetota</taxon>
        <taxon>Actinomycetes</taxon>
        <taxon>Mycobacteriales</taxon>
        <taxon>Mycobacteriaceae</taxon>
        <taxon>Mycobacterium</taxon>
        <taxon>Mycobacterium simiae complex</taxon>
    </lineage>
</organism>
<evidence type="ECO:0000313" key="1">
    <source>
        <dbReference type="EMBL" id="ORW27546.1"/>
    </source>
</evidence>
<evidence type="ECO:0000313" key="2">
    <source>
        <dbReference type="Proteomes" id="UP000193801"/>
    </source>
</evidence>
<accession>A0ABX3VGN8</accession>
<dbReference type="Proteomes" id="UP000193801">
    <property type="component" value="Unassembled WGS sequence"/>
</dbReference>